<dbReference type="EMBL" id="KN835332">
    <property type="protein sequence ID" value="KIK39702.1"/>
    <property type="molecule type" value="Genomic_DNA"/>
</dbReference>
<dbReference type="HOGENOM" id="CLU_2689450_0_0_1"/>
<dbReference type="Proteomes" id="UP000054485">
    <property type="component" value="Unassembled WGS sequence"/>
</dbReference>
<evidence type="ECO:0000313" key="2">
    <source>
        <dbReference type="Proteomes" id="UP000054485"/>
    </source>
</evidence>
<gene>
    <name evidence="1" type="ORF">CY34DRAFT_807989</name>
</gene>
<accession>A0A0D0AZE6</accession>
<name>A0A0D0AZE6_9AGAM</name>
<reference evidence="1 2" key="1">
    <citation type="submission" date="2014-04" db="EMBL/GenBank/DDBJ databases">
        <authorList>
            <consortium name="DOE Joint Genome Institute"/>
            <person name="Kuo A."/>
            <person name="Ruytinx J."/>
            <person name="Rineau F."/>
            <person name="Colpaert J."/>
            <person name="Kohler A."/>
            <person name="Nagy L.G."/>
            <person name="Floudas D."/>
            <person name="Copeland A."/>
            <person name="Barry K.W."/>
            <person name="Cichocki N."/>
            <person name="Veneault-Fourrey C."/>
            <person name="LaButti K."/>
            <person name="Lindquist E.A."/>
            <person name="Lipzen A."/>
            <person name="Lundell T."/>
            <person name="Morin E."/>
            <person name="Murat C."/>
            <person name="Sun H."/>
            <person name="Tunlid A."/>
            <person name="Henrissat B."/>
            <person name="Grigoriev I.V."/>
            <person name="Hibbett D.S."/>
            <person name="Martin F."/>
            <person name="Nordberg H.P."/>
            <person name="Cantor M.N."/>
            <person name="Hua S.X."/>
        </authorList>
    </citation>
    <scope>NUCLEOTIDE SEQUENCE [LARGE SCALE GENOMIC DNA]</scope>
    <source>
        <strain evidence="1 2">UH-Slu-Lm8-n1</strain>
    </source>
</reference>
<dbReference type="AlphaFoldDB" id="A0A0D0AZE6"/>
<keyword evidence="2" id="KW-1185">Reference proteome</keyword>
<proteinExistence type="predicted"/>
<organism evidence="1 2">
    <name type="scientific">Suillus luteus UH-Slu-Lm8-n1</name>
    <dbReference type="NCBI Taxonomy" id="930992"/>
    <lineage>
        <taxon>Eukaryota</taxon>
        <taxon>Fungi</taxon>
        <taxon>Dikarya</taxon>
        <taxon>Basidiomycota</taxon>
        <taxon>Agaricomycotina</taxon>
        <taxon>Agaricomycetes</taxon>
        <taxon>Agaricomycetidae</taxon>
        <taxon>Boletales</taxon>
        <taxon>Suillineae</taxon>
        <taxon>Suillaceae</taxon>
        <taxon>Suillus</taxon>
    </lineage>
</organism>
<protein>
    <submittedName>
        <fullName evidence="1">Uncharacterized protein</fullName>
    </submittedName>
</protein>
<sequence length="74" mass="8634">MQRSRVVDAMVWRVITVFIRSHNLGMLTIVLLTEDFRWQSLRCSHLLSVSWDTNKGKIHGFVNTDRNTATLVYV</sequence>
<reference evidence="2" key="2">
    <citation type="submission" date="2015-01" db="EMBL/GenBank/DDBJ databases">
        <title>Evolutionary Origins and Diversification of the Mycorrhizal Mutualists.</title>
        <authorList>
            <consortium name="DOE Joint Genome Institute"/>
            <consortium name="Mycorrhizal Genomics Consortium"/>
            <person name="Kohler A."/>
            <person name="Kuo A."/>
            <person name="Nagy L.G."/>
            <person name="Floudas D."/>
            <person name="Copeland A."/>
            <person name="Barry K.W."/>
            <person name="Cichocki N."/>
            <person name="Veneault-Fourrey C."/>
            <person name="LaButti K."/>
            <person name="Lindquist E.A."/>
            <person name="Lipzen A."/>
            <person name="Lundell T."/>
            <person name="Morin E."/>
            <person name="Murat C."/>
            <person name="Riley R."/>
            <person name="Ohm R."/>
            <person name="Sun H."/>
            <person name="Tunlid A."/>
            <person name="Henrissat B."/>
            <person name="Grigoriev I.V."/>
            <person name="Hibbett D.S."/>
            <person name="Martin F."/>
        </authorList>
    </citation>
    <scope>NUCLEOTIDE SEQUENCE [LARGE SCALE GENOMIC DNA]</scope>
    <source>
        <strain evidence="2">UH-Slu-Lm8-n1</strain>
    </source>
</reference>
<dbReference type="InParanoid" id="A0A0D0AZE6"/>
<evidence type="ECO:0000313" key="1">
    <source>
        <dbReference type="EMBL" id="KIK39702.1"/>
    </source>
</evidence>